<reference evidence="2" key="1">
    <citation type="journal article" date="2020" name="bioRxiv">
        <title>Chromosome-level reference genome of the European wasp spider Argiope bruennichi: a resource for studies on range expansion and evolutionary adaptation.</title>
        <authorList>
            <person name="Sheffer M.M."/>
            <person name="Hoppe A."/>
            <person name="Krehenwinkel H."/>
            <person name="Uhl G."/>
            <person name="Kuss A.W."/>
            <person name="Jensen L."/>
            <person name="Jensen C."/>
            <person name="Gillespie R.G."/>
            <person name="Hoff K.J."/>
            <person name="Prost S."/>
        </authorList>
    </citation>
    <scope>NUCLEOTIDE SEQUENCE</scope>
</reference>
<organism evidence="2 3">
    <name type="scientific">Argiope bruennichi</name>
    <name type="common">Wasp spider</name>
    <name type="synonym">Aranea bruennichi</name>
    <dbReference type="NCBI Taxonomy" id="94029"/>
    <lineage>
        <taxon>Eukaryota</taxon>
        <taxon>Metazoa</taxon>
        <taxon>Ecdysozoa</taxon>
        <taxon>Arthropoda</taxon>
        <taxon>Chelicerata</taxon>
        <taxon>Arachnida</taxon>
        <taxon>Araneae</taxon>
        <taxon>Araneomorphae</taxon>
        <taxon>Entelegynae</taxon>
        <taxon>Araneoidea</taxon>
        <taxon>Araneidae</taxon>
        <taxon>Argiope</taxon>
    </lineage>
</organism>
<protein>
    <submittedName>
        <fullName evidence="2">Retrovirus-related Pol polyprotein like</fullName>
    </submittedName>
</protein>
<comment type="caution">
    <text evidence="2">The sequence shown here is derived from an EMBL/GenBank/DDBJ whole genome shotgun (WGS) entry which is preliminary data.</text>
</comment>
<gene>
    <name evidence="2" type="ORF">HNY73_007436</name>
</gene>
<feature type="compositionally biased region" description="Basic and acidic residues" evidence="1">
    <location>
        <begin position="119"/>
        <end position="150"/>
    </location>
</feature>
<evidence type="ECO:0000313" key="2">
    <source>
        <dbReference type="EMBL" id="KAF8789503.1"/>
    </source>
</evidence>
<name>A0A8T0FL00_ARGBR</name>
<reference evidence="2" key="2">
    <citation type="submission" date="2020-06" db="EMBL/GenBank/DDBJ databases">
        <authorList>
            <person name="Sheffer M."/>
        </authorList>
    </citation>
    <scope>NUCLEOTIDE SEQUENCE</scope>
</reference>
<dbReference type="AlphaFoldDB" id="A0A8T0FL00"/>
<feature type="region of interest" description="Disordered" evidence="1">
    <location>
        <begin position="119"/>
        <end position="157"/>
    </location>
</feature>
<accession>A0A8T0FL00</accession>
<keyword evidence="3" id="KW-1185">Reference proteome</keyword>
<dbReference type="Proteomes" id="UP000807504">
    <property type="component" value="Unassembled WGS sequence"/>
</dbReference>
<dbReference type="EMBL" id="JABXBU010000012">
    <property type="protein sequence ID" value="KAF8789503.1"/>
    <property type="molecule type" value="Genomic_DNA"/>
</dbReference>
<evidence type="ECO:0000313" key="3">
    <source>
        <dbReference type="Proteomes" id="UP000807504"/>
    </source>
</evidence>
<proteinExistence type="predicted"/>
<sequence>MTVLQRQSFECAKWCGDRFSRADSSSDPRAVSGNLNLDIDDSRDAYRLEILFGLLSLDSHQFIADQLPGPSLRLVESRVSLETHRQRGALFAAYSVDAPVFVRHVVSRVIDREEQVGETLRGEAEEDLNERYEETRSEERNLSKEQEPVRKSGGNRSCPAWMKSGEYLMANIAAVEEFDNRENPSTYSVALWSSESDLWLEAMKEEIKALHENKTWEFIERPKGSKVINCRWVPREKN</sequence>
<evidence type="ECO:0000256" key="1">
    <source>
        <dbReference type="SAM" id="MobiDB-lite"/>
    </source>
</evidence>